<accession>A0A552V7J4</accession>
<evidence type="ECO:0000313" key="2">
    <source>
        <dbReference type="Proteomes" id="UP000320643"/>
    </source>
</evidence>
<sequence>MKKILLALTVTLAFIGCGSDDSGSGGTGGNTDAAALSFPENNSECTTGVSASATQSNVTFQWNAVPGAEGYFIYVKNLNTQSTLQYNAATNTSMAVTLNKATPYSWYISVNKNNTSVNSETWKFYNAGDAVTQHAPFPADLVSPAMSSSVTGPLVTLEWETSDVDNDIVNHKVYFDTNTNPTTLAGTFTTQTAAVNVVAGGTYYWKVVTTDAQGNTATSPVYQFKAL</sequence>
<gene>
    <name evidence="1" type="ORF">FMM05_03425</name>
</gene>
<evidence type="ECO:0000313" key="1">
    <source>
        <dbReference type="EMBL" id="TRW26443.1"/>
    </source>
</evidence>
<dbReference type="InterPro" id="IPR013783">
    <property type="entry name" value="Ig-like_fold"/>
</dbReference>
<keyword evidence="2" id="KW-1185">Reference proteome</keyword>
<reference evidence="1 2" key="1">
    <citation type="submission" date="2019-07" db="EMBL/GenBank/DDBJ databases">
        <title>Flavobacterium sp. nov., isolated from glacier ice.</title>
        <authorList>
            <person name="Liu Q."/>
            <person name="Xin Y.-H."/>
        </authorList>
    </citation>
    <scope>NUCLEOTIDE SEQUENCE [LARGE SCALE GENOMIC DNA]</scope>
    <source>
        <strain evidence="1 2">ZT4R6</strain>
    </source>
</reference>
<dbReference type="Proteomes" id="UP000320643">
    <property type="component" value="Unassembled WGS sequence"/>
</dbReference>
<dbReference type="EMBL" id="VJVZ01000002">
    <property type="protein sequence ID" value="TRW26443.1"/>
    <property type="molecule type" value="Genomic_DNA"/>
</dbReference>
<dbReference type="OrthoDB" id="789771at2"/>
<evidence type="ECO:0008006" key="3">
    <source>
        <dbReference type="Google" id="ProtNLM"/>
    </source>
</evidence>
<dbReference type="RefSeq" id="WP_143371946.1">
    <property type="nucleotide sequence ID" value="NZ_VJVZ01000002.1"/>
</dbReference>
<dbReference type="PROSITE" id="PS51257">
    <property type="entry name" value="PROKAR_LIPOPROTEIN"/>
    <property type="match status" value="1"/>
</dbReference>
<dbReference type="Gene3D" id="2.60.40.10">
    <property type="entry name" value="Immunoglobulins"/>
    <property type="match status" value="2"/>
</dbReference>
<proteinExistence type="predicted"/>
<dbReference type="AlphaFoldDB" id="A0A552V7J4"/>
<name>A0A552V7J4_9FLAO</name>
<comment type="caution">
    <text evidence="1">The sequence shown here is derived from an EMBL/GenBank/DDBJ whole genome shotgun (WGS) entry which is preliminary data.</text>
</comment>
<protein>
    <recommendedName>
        <fullName evidence="3">Fibronectin type-III domain-containing protein</fullName>
    </recommendedName>
</protein>
<organism evidence="1 2">
    <name type="scientific">Flavobacterium zepuense</name>
    <dbReference type="NCBI Taxonomy" id="2593302"/>
    <lineage>
        <taxon>Bacteria</taxon>
        <taxon>Pseudomonadati</taxon>
        <taxon>Bacteroidota</taxon>
        <taxon>Flavobacteriia</taxon>
        <taxon>Flavobacteriales</taxon>
        <taxon>Flavobacteriaceae</taxon>
        <taxon>Flavobacterium</taxon>
    </lineage>
</organism>